<comment type="caution">
    <text evidence="2">The sequence shown here is derived from an EMBL/GenBank/DDBJ whole genome shotgun (WGS) entry which is preliminary data.</text>
</comment>
<accession>A0A3M8CIP6</accession>
<evidence type="ECO:0008006" key="4">
    <source>
        <dbReference type="Google" id="ProtNLM"/>
    </source>
</evidence>
<dbReference type="RefSeq" id="WP_122914616.1">
    <property type="nucleotide sequence ID" value="NZ_RHHT01000045.1"/>
</dbReference>
<sequence>MSWLSEEELLKQLKRLEKREPSSSFVDNLEERLVAKGKRLMIQRGRGRWSIQIASAAVIILLTVGLLRIEGSGSELKPYQENPSSAASPNELTSPSAIPKREDSAEEIQQTVPRQAETVQRQAPVKAPVIRKPAGGVAPVAEEAVQAVQTVQAEQAVQAKHPDQTKKGNSDRAALEKLATARFEQLVGKDEMHKYKINEILSTHHSQTASIVFTRIVNGIPYLDESYQVGVSVKQGVTGIQIKADLENKADTAVFPDVQGILSMEQAKQVFARQLRLVYVPNQVTKRDYFGKALEAKPTLQYVIPGTFAMDAKTGDVVNPIRNTSDQGEGGADKGTYIDMQAPTSPDLDGVPDVSEAVAPALAAEKFLEDSPLQLAYVWSTQLDQPVLVYNRAQKNAGGRYFDAITGRFVDISP</sequence>
<protein>
    <recommendedName>
        <fullName evidence="4">PepSY domain-containing protein</fullName>
    </recommendedName>
</protein>
<evidence type="ECO:0000256" key="1">
    <source>
        <dbReference type="SAM" id="MobiDB-lite"/>
    </source>
</evidence>
<feature type="compositionally biased region" description="Polar residues" evidence="1">
    <location>
        <begin position="81"/>
        <end position="96"/>
    </location>
</feature>
<evidence type="ECO:0000313" key="2">
    <source>
        <dbReference type="EMBL" id="RNB75646.1"/>
    </source>
</evidence>
<gene>
    <name evidence="2" type="ORF">EDM58_18375</name>
</gene>
<reference evidence="2 3" key="1">
    <citation type="submission" date="2018-10" db="EMBL/GenBank/DDBJ databases">
        <title>Phylogenomics of Brevibacillus.</title>
        <authorList>
            <person name="Dunlap C."/>
        </authorList>
    </citation>
    <scope>NUCLEOTIDE SEQUENCE [LARGE SCALE GENOMIC DNA]</scope>
    <source>
        <strain evidence="2 3">JCM 15085</strain>
    </source>
</reference>
<proteinExistence type="predicted"/>
<organism evidence="2 3">
    <name type="scientific">Brevibacillus panacihumi</name>
    <dbReference type="NCBI Taxonomy" id="497735"/>
    <lineage>
        <taxon>Bacteria</taxon>
        <taxon>Bacillati</taxon>
        <taxon>Bacillota</taxon>
        <taxon>Bacilli</taxon>
        <taxon>Bacillales</taxon>
        <taxon>Paenibacillaceae</taxon>
        <taxon>Brevibacillus</taxon>
    </lineage>
</organism>
<feature type="region of interest" description="Disordered" evidence="1">
    <location>
        <begin position="74"/>
        <end position="120"/>
    </location>
</feature>
<dbReference type="AlphaFoldDB" id="A0A3M8CIP6"/>
<evidence type="ECO:0000313" key="3">
    <source>
        <dbReference type="Proteomes" id="UP000281915"/>
    </source>
</evidence>
<dbReference type="EMBL" id="RHHT01000045">
    <property type="protein sequence ID" value="RNB75646.1"/>
    <property type="molecule type" value="Genomic_DNA"/>
</dbReference>
<name>A0A3M8CIP6_9BACL</name>
<feature type="compositionally biased region" description="Polar residues" evidence="1">
    <location>
        <begin position="107"/>
        <end position="120"/>
    </location>
</feature>
<dbReference type="Proteomes" id="UP000281915">
    <property type="component" value="Unassembled WGS sequence"/>
</dbReference>